<dbReference type="AlphaFoldDB" id="A0A0J7I0H6"/>
<dbReference type="EMBL" id="LFND01000007">
    <property type="protein sequence ID" value="KMQ59464.1"/>
    <property type="molecule type" value="Genomic_DNA"/>
</dbReference>
<sequence length="243" mass="27411">MFSLLLIAICFLFNSCSGPEPASKITDISDIKAEIDVFQRLTDENNNSISVILYDKKGKKFGNDSVKISVNGKKAEYKVMPYMYYSKLYHYRAEKVPPIKGNYEIQIQLANGKKLFLARIPSLPQSSSKNIIYEKEAPLNRDFSIQWSGLRDVNVLYLSKSVQVKNRDENNVETFIEKAADTIKIGPDGNYTLKKENFSNPGERLSIASFEFTAEKTGTLNPKLIKGSTAKISGSHEERVSFK</sequence>
<dbReference type="STRING" id="558151.ACM46_20450"/>
<protein>
    <submittedName>
        <fullName evidence="1">Uncharacterized protein</fullName>
    </submittedName>
</protein>
<name>A0A0J7I0H6_9FLAO</name>
<dbReference type="Proteomes" id="UP000036261">
    <property type="component" value="Unassembled WGS sequence"/>
</dbReference>
<evidence type="ECO:0000313" key="1">
    <source>
        <dbReference type="EMBL" id="KMQ59464.1"/>
    </source>
</evidence>
<proteinExistence type="predicted"/>
<evidence type="ECO:0000313" key="2">
    <source>
        <dbReference type="Proteomes" id="UP000036261"/>
    </source>
</evidence>
<accession>A0A0J7I0H6</accession>
<organism evidence="1 2">
    <name type="scientific">Chryseobacterium angstadtii</name>
    <dbReference type="NCBI Taxonomy" id="558151"/>
    <lineage>
        <taxon>Bacteria</taxon>
        <taxon>Pseudomonadati</taxon>
        <taxon>Bacteroidota</taxon>
        <taxon>Flavobacteriia</taxon>
        <taxon>Flavobacteriales</taxon>
        <taxon>Weeksellaceae</taxon>
        <taxon>Chryseobacterium group</taxon>
        <taxon>Chryseobacterium</taxon>
    </lineage>
</organism>
<gene>
    <name evidence="1" type="ORF">ACM46_20450</name>
</gene>
<comment type="caution">
    <text evidence="1">The sequence shown here is derived from an EMBL/GenBank/DDBJ whole genome shotgun (WGS) entry which is preliminary data.</text>
</comment>
<dbReference type="PATRIC" id="fig|558151.6.peg.4296"/>
<reference evidence="1 2" key="1">
    <citation type="journal article" date="2013" name="Int. J. Syst. Evol. Microbiol.">
        <title>Chryseobacterium angstadtii sp. nov., isolated from a newt tank.</title>
        <authorList>
            <person name="Kirk K.E."/>
            <person name="Hoffman J.A."/>
            <person name="Smith K.A."/>
            <person name="Strahan B.L."/>
            <person name="Failor K.C."/>
            <person name="Krebs J.E."/>
            <person name="Gale A.N."/>
            <person name="Do T.D."/>
            <person name="Sontag T.C."/>
            <person name="Batties A.M."/>
            <person name="Mistiszyn K."/>
            <person name="Newman J.D."/>
        </authorList>
    </citation>
    <scope>NUCLEOTIDE SEQUENCE [LARGE SCALE GENOMIC DNA]</scope>
    <source>
        <strain evidence="1 2">KM</strain>
    </source>
</reference>
<keyword evidence="2" id="KW-1185">Reference proteome</keyword>